<evidence type="ECO:0000259" key="4">
    <source>
        <dbReference type="SMART" id="SM00861"/>
    </source>
</evidence>
<keyword evidence="3" id="KW-0786">Thiamine pyrophosphate</keyword>
<comment type="similarity">
    <text evidence="2">Belongs to the transketolase family.</text>
</comment>
<evidence type="ECO:0000256" key="3">
    <source>
        <dbReference type="ARBA" id="ARBA00023052"/>
    </source>
</evidence>
<dbReference type="CDD" id="cd07033">
    <property type="entry name" value="TPP_PYR_DXS_TK_like"/>
    <property type="match status" value="1"/>
</dbReference>
<dbReference type="InterPro" id="IPR029061">
    <property type="entry name" value="THDP-binding"/>
</dbReference>
<dbReference type="InterPro" id="IPR009014">
    <property type="entry name" value="Transketo_C/PFOR_II"/>
</dbReference>
<dbReference type="Gene3D" id="3.40.50.920">
    <property type="match status" value="1"/>
</dbReference>
<dbReference type="Gene3D" id="3.40.50.970">
    <property type="match status" value="1"/>
</dbReference>
<dbReference type="AlphaFoldDB" id="A0A1F5FX07"/>
<dbReference type="PANTHER" id="PTHR43825:SF1">
    <property type="entry name" value="TRANSKETOLASE-LIKE PYRIMIDINE-BINDING DOMAIN-CONTAINING PROTEIN"/>
    <property type="match status" value="1"/>
</dbReference>
<reference evidence="5 6" key="1">
    <citation type="journal article" date="2016" name="Nat. Commun.">
        <title>Thousands of microbial genomes shed light on interconnected biogeochemical processes in an aquifer system.</title>
        <authorList>
            <person name="Anantharaman K."/>
            <person name="Brown C.T."/>
            <person name="Hug L.A."/>
            <person name="Sharon I."/>
            <person name="Castelle C.J."/>
            <person name="Probst A.J."/>
            <person name="Thomas B.C."/>
            <person name="Singh A."/>
            <person name="Wilkins M.J."/>
            <person name="Karaoz U."/>
            <person name="Brodie E.L."/>
            <person name="Williams K.H."/>
            <person name="Hubbard S.S."/>
            <person name="Banfield J.F."/>
        </authorList>
    </citation>
    <scope>NUCLEOTIDE SEQUENCE [LARGE SCALE GENOMIC DNA]</scope>
</reference>
<organism evidence="5 6">
    <name type="scientific">Candidatus Collierbacteria bacterium RIFOXYD1_FULL_40_9</name>
    <dbReference type="NCBI Taxonomy" id="1817731"/>
    <lineage>
        <taxon>Bacteria</taxon>
        <taxon>Candidatus Collieribacteriota</taxon>
    </lineage>
</organism>
<accession>A0A1F5FX07</accession>
<dbReference type="InterPro" id="IPR033248">
    <property type="entry name" value="Transketolase_C"/>
</dbReference>
<evidence type="ECO:0000313" key="5">
    <source>
        <dbReference type="EMBL" id="OGD84140.1"/>
    </source>
</evidence>
<name>A0A1F5FX07_9BACT</name>
<proteinExistence type="inferred from homology"/>
<dbReference type="SUPFAM" id="SSF52922">
    <property type="entry name" value="TK C-terminal domain-like"/>
    <property type="match status" value="1"/>
</dbReference>
<protein>
    <recommendedName>
        <fullName evidence="4">Transketolase-like pyrimidine-binding domain-containing protein</fullName>
    </recommendedName>
</protein>
<dbReference type="InterPro" id="IPR005475">
    <property type="entry name" value="Transketolase-like_Pyr-bd"/>
</dbReference>
<dbReference type="SMART" id="SM00861">
    <property type="entry name" value="Transket_pyr"/>
    <property type="match status" value="1"/>
</dbReference>
<dbReference type="InterPro" id="IPR051157">
    <property type="entry name" value="PDH/Transketolase"/>
</dbReference>
<comment type="cofactor">
    <cofactor evidence="1">
        <name>thiamine diphosphate</name>
        <dbReference type="ChEBI" id="CHEBI:58937"/>
    </cofactor>
</comment>
<dbReference type="Pfam" id="PF02779">
    <property type="entry name" value="Transket_pyr"/>
    <property type="match status" value="1"/>
</dbReference>
<dbReference type="Pfam" id="PF02780">
    <property type="entry name" value="Transketolase_C"/>
    <property type="match status" value="1"/>
</dbReference>
<dbReference type="SUPFAM" id="SSF52518">
    <property type="entry name" value="Thiamin diphosphate-binding fold (THDP-binding)"/>
    <property type="match status" value="1"/>
</dbReference>
<sequence length="317" mass="34653">MEDWETLAKKPMRDGYGEMLAEIGKKDGRVVALIADLLDSLRLDLFKKDFPDRVIELGIAEQNMMGVGAGLAMGGKVPFVNSIACFNPGYNWNQLRVSVCLGRENVKIVGGHAGFGNGVDGANQQAFEDMALTRVLPNLVVLAPADYEQVKKAVMAMVEYNGPVYMRITKLSREIITTNITPFELGKAQVFCGGRDVSIFACGAGVAEAMRAAKQLEGEVEVEVINVHTIKPIDKETLVRSAKKTKKVITVEEHSVIGGLGSAVAEVLAEEFPTRMRRIGMPDCFGESGEPEELMKKYGITADNIVLEIRKIMKEND</sequence>
<dbReference type="Proteomes" id="UP000179237">
    <property type="component" value="Unassembled WGS sequence"/>
</dbReference>
<dbReference type="EMBL" id="MFAQ01000002">
    <property type="protein sequence ID" value="OGD84140.1"/>
    <property type="molecule type" value="Genomic_DNA"/>
</dbReference>
<dbReference type="PANTHER" id="PTHR43825">
    <property type="entry name" value="PYRUVATE DEHYDROGENASE E1 COMPONENT"/>
    <property type="match status" value="1"/>
</dbReference>
<gene>
    <name evidence="5" type="ORF">A2572_03045</name>
</gene>
<dbReference type="FunFam" id="3.40.50.970:FF:000129">
    <property type="entry name" value="Transketolase"/>
    <property type="match status" value="1"/>
</dbReference>
<feature type="domain" description="Transketolase-like pyrimidine-binding" evidence="4">
    <location>
        <begin position="10"/>
        <end position="176"/>
    </location>
</feature>
<evidence type="ECO:0000256" key="1">
    <source>
        <dbReference type="ARBA" id="ARBA00001964"/>
    </source>
</evidence>
<evidence type="ECO:0000313" key="6">
    <source>
        <dbReference type="Proteomes" id="UP000179237"/>
    </source>
</evidence>
<evidence type="ECO:0000256" key="2">
    <source>
        <dbReference type="ARBA" id="ARBA00007131"/>
    </source>
</evidence>
<comment type="caution">
    <text evidence="5">The sequence shown here is derived from an EMBL/GenBank/DDBJ whole genome shotgun (WGS) entry which is preliminary data.</text>
</comment>